<evidence type="ECO:0000256" key="7">
    <source>
        <dbReference type="SAM" id="Phobius"/>
    </source>
</evidence>
<evidence type="ECO:0000313" key="11">
    <source>
        <dbReference type="Proteomes" id="UP000033052"/>
    </source>
</evidence>
<proteinExistence type="predicted"/>
<feature type="transmembrane region" description="Helical" evidence="7">
    <location>
        <begin position="167"/>
        <end position="186"/>
    </location>
</feature>
<dbReference type="GO" id="GO:0005886">
    <property type="term" value="C:plasma membrane"/>
    <property type="evidence" value="ECO:0007669"/>
    <property type="project" value="UniProtKB-SubCell"/>
</dbReference>
<dbReference type="RefSeq" id="WP_033059487.1">
    <property type="nucleotide sequence ID" value="NZ_CP009225.1"/>
</dbReference>
<dbReference type="EMBL" id="SXCS01000002">
    <property type="protein sequence ID" value="NFR60597.1"/>
    <property type="molecule type" value="Genomic_DNA"/>
</dbReference>
<sequence length="399" mass="44817">MKKNVFSKKELMFICTLGFALGMRQMAMTMVVPFISVYSKTLTYSTPVLAGIALGVFGLMQAFFQIPFGVLSDKFGNKKVILIGLMQVIIGLLLAYFAKNIYLLIIARALQGSGAIIAVGYSWISSNVYYDRRTRAISIVGIILGFAATASFALGPIIHKYVSVNNMFLYCALLILLSWIIILVFLKEKESYKEKFYDEKESNYKRECFENNIDTKEVFHILLRNNVFVKLNIAGFFNNFIMAAIFFAIPQYLENITGIDGMWKIFMPSVLIAIAFMAWSVRFSEKGYGIKLIIISFAITALGMIFYFNKSSFTFILVGTILFMTGYICICTLVPSLANEIAEESYRGTANGIVNSFQYIGSFVGSIIMAALWVNYEKIAFILLIIVCILGIIMLKCCN</sequence>
<feature type="transmembrane region" description="Helical" evidence="7">
    <location>
        <begin position="261"/>
        <end position="281"/>
    </location>
</feature>
<evidence type="ECO:0000313" key="12">
    <source>
        <dbReference type="Proteomes" id="UP000486601"/>
    </source>
</evidence>
<feature type="transmembrane region" description="Helical" evidence="7">
    <location>
        <begin position="379"/>
        <end position="398"/>
    </location>
</feature>
<dbReference type="GO" id="GO:0022857">
    <property type="term" value="F:transmembrane transporter activity"/>
    <property type="evidence" value="ECO:0007669"/>
    <property type="project" value="InterPro"/>
</dbReference>
<organism evidence="10 12">
    <name type="scientific">Clostridium sporogenes</name>
    <dbReference type="NCBI Taxonomy" id="1509"/>
    <lineage>
        <taxon>Bacteria</taxon>
        <taxon>Bacillati</taxon>
        <taxon>Bacillota</taxon>
        <taxon>Clostridia</taxon>
        <taxon>Eubacteriales</taxon>
        <taxon>Clostridiaceae</taxon>
        <taxon>Clostridium</taxon>
    </lineage>
</organism>
<dbReference type="CDD" id="cd17472">
    <property type="entry name" value="MFS_YajR_like"/>
    <property type="match status" value="1"/>
</dbReference>
<feature type="transmembrane region" description="Helical" evidence="7">
    <location>
        <begin position="288"/>
        <end position="308"/>
    </location>
</feature>
<dbReference type="Gene3D" id="1.20.1250.20">
    <property type="entry name" value="MFS general substrate transporter like domains"/>
    <property type="match status" value="1"/>
</dbReference>
<dbReference type="InterPro" id="IPR050171">
    <property type="entry name" value="MFS_Transporters"/>
</dbReference>
<dbReference type="GeneID" id="92938456"/>
<dbReference type="InterPro" id="IPR011701">
    <property type="entry name" value="MFS"/>
</dbReference>
<dbReference type="Pfam" id="PF07690">
    <property type="entry name" value="MFS_1"/>
    <property type="match status" value="1"/>
</dbReference>
<evidence type="ECO:0000256" key="6">
    <source>
        <dbReference type="ARBA" id="ARBA00023136"/>
    </source>
</evidence>
<feature type="transmembrane region" description="Helical" evidence="7">
    <location>
        <begin position="80"/>
        <end position="98"/>
    </location>
</feature>
<comment type="subcellular location">
    <subcellularLocation>
        <location evidence="1">Cell membrane</location>
        <topology evidence="1">Multi-pass membrane protein</topology>
    </subcellularLocation>
</comment>
<reference evidence="10 12" key="3">
    <citation type="submission" date="2019-04" db="EMBL/GenBank/DDBJ databases">
        <title>Genome sequencing of Clostridium botulinum Groups I-IV and Clostridium butyricum.</title>
        <authorList>
            <person name="Brunt J."/>
            <person name="Van Vliet A.H.M."/>
            <person name="Stringer S.C."/>
            <person name="Carter A.T."/>
            <person name="Peck M.W."/>
        </authorList>
    </citation>
    <scope>NUCLEOTIDE SEQUENCE [LARGE SCALE GENOMIC DNA]</scope>
    <source>
        <strain evidence="10 12">IFR 18/108</strain>
    </source>
</reference>
<feature type="transmembrane region" description="Helical" evidence="7">
    <location>
        <begin position="104"/>
        <end position="124"/>
    </location>
</feature>
<keyword evidence="4 7" id="KW-0812">Transmembrane</keyword>
<dbReference type="Proteomes" id="UP000033052">
    <property type="component" value="Chromosome"/>
</dbReference>
<evidence type="ECO:0000256" key="1">
    <source>
        <dbReference type="ARBA" id="ARBA00004651"/>
    </source>
</evidence>
<dbReference type="KEGG" id="cld:CLSPO_c17500"/>
<evidence type="ECO:0000313" key="9">
    <source>
        <dbReference type="EMBL" id="AKC62470.1"/>
    </source>
</evidence>
<keyword evidence="5 7" id="KW-1133">Transmembrane helix</keyword>
<name>A0A7X5P7J8_CLOSG</name>
<evidence type="ECO:0000256" key="2">
    <source>
        <dbReference type="ARBA" id="ARBA00022448"/>
    </source>
</evidence>
<dbReference type="InterPro" id="IPR020846">
    <property type="entry name" value="MFS_dom"/>
</dbReference>
<dbReference type="AlphaFoldDB" id="A0A7X5P7J8"/>
<dbReference type="EMBL" id="CP009225">
    <property type="protein sequence ID" value="AKC62470.1"/>
    <property type="molecule type" value="Genomic_DNA"/>
</dbReference>
<dbReference type="PROSITE" id="PS50850">
    <property type="entry name" value="MFS"/>
    <property type="match status" value="1"/>
</dbReference>
<reference evidence="9" key="1">
    <citation type="submission" date="2014-08" db="EMBL/GenBank/DDBJ databases">
        <authorList>
            <person name="Kubiak A."/>
            <person name="Poehlein A."/>
            <person name="Daniel R."/>
            <person name="Minton N.P."/>
        </authorList>
    </citation>
    <scope>NUCLEOTIDE SEQUENCE</scope>
    <source>
        <strain evidence="9">NCIMB 10696</strain>
    </source>
</reference>
<keyword evidence="2" id="KW-0813">Transport</keyword>
<reference evidence="9 11" key="2">
    <citation type="journal article" date="2015" name="PLoS ONE">
        <title>A universal mariner transposon system for forward genetic studies in the genus clostridium.</title>
        <authorList>
            <person name="Zhang Y."/>
            <person name="Grosse-Honebrink A."/>
            <person name="Minton N.P."/>
        </authorList>
    </citation>
    <scope>NUCLEOTIDE SEQUENCE [LARGE SCALE GENOMIC DNA]</scope>
    <source>
        <strain evidence="9 11">NCIMB 10696</strain>
    </source>
</reference>
<dbReference type="PANTHER" id="PTHR23517">
    <property type="entry name" value="RESISTANCE PROTEIN MDTM, PUTATIVE-RELATED-RELATED"/>
    <property type="match status" value="1"/>
</dbReference>
<dbReference type="InterPro" id="IPR036259">
    <property type="entry name" value="MFS_trans_sf"/>
</dbReference>
<feature type="transmembrane region" description="Helical" evidence="7">
    <location>
        <begin position="136"/>
        <end position="155"/>
    </location>
</feature>
<feature type="domain" description="Major facilitator superfamily (MFS) profile" evidence="8">
    <location>
        <begin position="11"/>
        <end position="399"/>
    </location>
</feature>
<dbReference type="Proteomes" id="UP000486601">
    <property type="component" value="Unassembled WGS sequence"/>
</dbReference>
<feature type="transmembrane region" description="Helical" evidence="7">
    <location>
        <begin position="227"/>
        <end position="249"/>
    </location>
</feature>
<feature type="transmembrane region" description="Helical" evidence="7">
    <location>
        <begin position="350"/>
        <end position="373"/>
    </location>
</feature>
<feature type="transmembrane region" description="Helical" evidence="7">
    <location>
        <begin position="314"/>
        <end position="338"/>
    </location>
</feature>
<evidence type="ECO:0000256" key="5">
    <source>
        <dbReference type="ARBA" id="ARBA00022989"/>
    </source>
</evidence>
<keyword evidence="3" id="KW-1003">Cell membrane</keyword>
<gene>
    <name evidence="9" type="ORF">CLSPO_c17500</name>
    <name evidence="10" type="ORF">FDF70_03585</name>
</gene>
<protein>
    <submittedName>
        <fullName evidence="10">MFS transporter</fullName>
    </submittedName>
    <submittedName>
        <fullName evidence="9">Major facilitator family protein</fullName>
    </submittedName>
</protein>
<evidence type="ECO:0000256" key="4">
    <source>
        <dbReference type="ARBA" id="ARBA00022692"/>
    </source>
</evidence>
<dbReference type="PANTHER" id="PTHR23517:SF2">
    <property type="entry name" value="MULTIDRUG RESISTANCE PROTEIN MDTH"/>
    <property type="match status" value="1"/>
</dbReference>
<evidence type="ECO:0000313" key="10">
    <source>
        <dbReference type="EMBL" id="NFR60597.1"/>
    </source>
</evidence>
<evidence type="ECO:0000256" key="3">
    <source>
        <dbReference type="ARBA" id="ARBA00022475"/>
    </source>
</evidence>
<feature type="transmembrane region" description="Helical" evidence="7">
    <location>
        <begin position="49"/>
        <end position="68"/>
    </location>
</feature>
<evidence type="ECO:0000259" key="8">
    <source>
        <dbReference type="PROSITE" id="PS50850"/>
    </source>
</evidence>
<keyword evidence="6 7" id="KW-0472">Membrane</keyword>
<accession>A0A7X5P7J8</accession>
<dbReference type="SUPFAM" id="SSF103473">
    <property type="entry name" value="MFS general substrate transporter"/>
    <property type="match status" value="1"/>
</dbReference>